<dbReference type="InterPro" id="IPR004358">
    <property type="entry name" value="Sig_transdc_His_kin-like_C"/>
</dbReference>
<dbReference type="Gene3D" id="1.20.120.160">
    <property type="entry name" value="HPT domain"/>
    <property type="match status" value="1"/>
</dbReference>
<dbReference type="PROSITE" id="PS50851">
    <property type="entry name" value="CHEW"/>
    <property type="match status" value="1"/>
</dbReference>
<feature type="modified residue" description="Phosphohistidine" evidence="11">
    <location>
        <position position="46"/>
    </location>
</feature>
<dbReference type="SUPFAM" id="SSF47384">
    <property type="entry name" value="Homodimeric domain of signal transducing histidine kinase"/>
    <property type="match status" value="1"/>
</dbReference>
<dbReference type="SMART" id="SM00260">
    <property type="entry name" value="CheW"/>
    <property type="match status" value="1"/>
</dbReference>
<evidence type="ECO:0000256" key="3">
    <source>
        <dbReference type="ARBA" id="ARBA00021495"/>
    </source>
</evidence>
<dbReference type="InterPro" id="IPR036097">
    <property type="entry name" value="HisK_dim/P_sf"/>
</dbReference>
<dbReference type="SMART" id="SM00073">
    <property type="entry name" value="HPT"/>
    <property type="match status" value="1"/>
</dbReference>
<feature type="domain" description="CheW-like" evidence="13">
    <location>
        <begin position="528"/>
        <end position="660"/>
    </location>
</feature>
<dbReference type="EMBL" id="JBHTCP010000016">
    <property type="protein sequence ID" value="MFC7372192.1"/>
    <property type="molecule type" value="Genomic_DNA"/>
</dbReference>
<evidence type="ECO:0000256" key="10">
    <source>
        <dbReference type="ARBA" id="ARBA00023012"/>
    </source>
</evidence>
<evidence type="ECO:0000313" key="16">
    <source>
        <dbReference type="Proteomes" id="UP001596549"/>
    </source>
</evidence>
<dbReference type="InterPro" id="IPR004105">
    <property type="entry name" value="CheA-like_dim"/>
</dbReference>
<dbReference type="PROSITE" id="PS50894">
    <property type="entry name" value="HPT"/>
    <property type="match status" value="1"/>
</dbReference>
<keyword evidence="10" id="KW-0902">Two-component regulatory system</keyword>
<dbReference type="InterPro" id="IPR037052">
    <property type="entry name" value="CheA-like_P2_sf"/>
</dbReference>
<dbReference type="InterPro" id="IPR036061">
    <property type="entry name" value="CheW-like_dom_sf"/>
</dbReference>
<dbReference type="Pfam" id="PF02518">
    <property type="entry name" value="HATPase_c"/>
    <property type="match status" value="1"/>
</dbReference>
<dbReference type="EC" id="2.7.13.3" evidence="2"/>
<dbReference type="Gene3D" id="3.30.70.1110">
    <property type="entry name" value="Histidine kinase CheA-like, P2 response regulator-binding domain"/>
    <property type="match status" value="1"/>
</dbReference>
<dbReference type="SUPFAM" id="SSF47226">
    <property type="entry name" value="Histidine-containing phosphotransfer domain, HPT domain"/>
    <property type="match status" value="1"/>
</dbReference>
<dbReference type="PROSITE" id="PS50109">
    <property type="entry name" value="HIS_KIN"/>
    <property type="match status" value="1"/>
</dbReference>
<accession>A0ABW2NQR9</accession>
<sequence>MEMTQYLDVFLDESREHLQSINTQLLLLESNPGETAIVNEIFRSAHTLKGMSATMGYTDLASLTHMMENLLDAIRNKKAEATPDVLDALFASIDHLEAMVGSIGSGGDGQRDVSDTVRLLEQLESGKPLVEKKAVPTARLEYDDFEKTVILESREQGFHVFEIRVTLEDSCQLKAARVYMVFSALEQKGEVIKANPPIEQLEAEQFDSAFTAVLVTNEQLETIKETVLAVSEVKTAEVQDALQNDGAAQSETAAAVFAPSVGEEEKPAASKPGPAAGGKTIRVNIERLDQLMNLFEELVIERGRLDQVSRGIGNSELTETMERMARTSTDLQDIILKLRMVAVETVFNRFPRMIRGLAKDLGKQVSLEITGADTELDRTFIDEIGDPLVHLLRNSLDHGIEKPSDRMKAGKSETGTIQLRAFHSGNHVIIEIEDDGGGINKEKVLSKALENNILTKDEAMKMTDQQIYGLLFASGFSTADTVSDISGRGVGLDVVKNKIESLGGSIAVDSKSGFGTTFSIQLPLTLSILKALLVTVHSEKYAIPLSSILETGVVRKDQIHSLHGQDVIDFRGKVIPLVYLAKTFHVPEQSTADGALYTVIVKHGEKLAALVADSFLGQQEIVLKSLGNYLSAEVFAISGAAILGDGQVALVIDSNALMNQ</sequence>
<proteinExistence type="predicted"/>
<dbReference type="SMART" id="SM01231">
    <property type="entry name" value="H-kinase_dim"/>
    <property type="match status" value="1"/>
</dbReference>
<dbReference type="Gene3D" id="3.30.565.10">
    <property type="entry name" value="Histidine kinase-like ATPase, C-terminal domain"/>
    <property type="match status" value="1"/>
</dbReference>
<evidence type="ECO:0000256" key="9">
    <source>
        <dbReference type="ARBA" id="ARBA00022840"/>
    </source>
</evidence>
<feature type="domain" description="HPt" evidence="14">
    <location>
        <begin position="1"/>
        <end position="103"/>
    </location>
</feature>
<dbReference type="RefSeq" id="WP_379749511.1">
    <property type="nucleotide sequence ID" value="NZ_JBHTCP010000016.1"/>
</dbReference>
<organism evidence="15 16">
    <name type="scientific">Fictibacillus iocasae</name>
    <dbReference type="NCBI Taxonomy" id="2715437"/>
    <lineage>
        <taxon>Bacteria</taxon>
        <taxon>Bacillati</taxon>
        <taxon>Bacillota</taxon>
        <taxon>Bacilli</taxon>
        <taxon>Bacillales</taxon>
        <taxon>Fictibacillaceae</taxon>
        <taxon>Fictibacillus</taxon>
    </lineage>
</organism>
<evidence type="ECO:0000256" key="4">
    <source>
        <dbReference type="ARBA" id="ARBA00022500"/>
    </source>
</evidence>
<evidence type="ECO:0000256" key="5">
    <source>
        <dbReference type="ARBA" id="ARBA00022553"/>
    </source>
</evidence>
<feature type="domain" description="Histidine kinase" evidence="12">
    <location>
        <begin position="317"/>
        <end position="526"/>
    </location>
</feature>
<dbReference type="SUPFAM" id="SSF55874">
    <property type="entry name" value="ATPase domain of HSP90 chaperone/DNA topoisomerase II/histidine kinase"/>
    <property type="match status" value="1"/>
</dbReference>
<dbReference type="InterPro" id="IPR036641">
    <property type="entry name" value="HPT_dom_sf"/>
</dbReference>
<dbReference type="Pfam" id="PF02895">
    <property type="entry name" value="H-kinase_dim"/>
    <property type="match status" value="1"/>
</dbReference>
<dbReference type="InterPro" id="IPR010808">
    <property type="entry name" value="CheA_P2-bd"/>
</dbReference>
<dbReference type="Proteomes" id="UP001596549">
    <property type="component" value="Unassembled WGS sequence"/>
</dbReference>
<dbReference type="Pfam" id="PF01627">
    <property type="entry name" value="Hpt"/>
    <property type="match status" value="1"/>
</dbReference>
<dbReference type="SMART" id="SM00387">
    <property type="entry name" value="HATPase_c"/>
    <property type="match status" value="1"/>
</dbReference>
<dbReference type="InterPro" id="IPR005467">
    <property type="entry name" value="His_kinase_dom"/>
</dbReference>
<dbReference type="InterPro" id="IPR036890">
    <property type="entry name" value="HATPase_C_sf"/>
</dbReference>
<dbReference type="PANTHER" id="PTHR43395">
    <property type="entry name" value="SENSOR HISTIDINE KINASE CHEA"/>
    <property type="match status" value="1"/>
</dbReference>
<gene>
    <name evidence="15" type="ORF">ACFQPF_10895</name>
</gene>
<keyword evidence="4" id="KW-0145">Chemotaxis</keyword>
<dbReference type="Gene3D" id="2.30.30.40">
    <property type="entry name" value="SH3 Domains"/>
    <property type="match status" value="1"/>
</dbReference>
<reference evidence="16" key="1">
    <citation type="journal article" date="2019" name="Int. J. Syst. Evol. Microbiol.">
        <title>The Global Catalogue of Microorganisms (GCM) 10K type strain sequencing project: providing services to taxonomists for standard genome sequencing and annotation.</title>
        <authorList>
            <consortium name="The Broad Institute Genomics Platform"/>
            <consortium name="The Broad Institute Genome Sequencing Center for Infectious Disease"/>
            <person name="Wu L."/>
            <person name="Ma J."/>
        </authorList>
    </citation>
    <scope>NUCLEOTIDE SEQUENCE [LARGE SCALE GENOMIC DNA]</scope>
    <source>
        <strain evidence="16">NBRC 106396</strain>
    </source>
</reference>
<dbReference type="CDD" id="cd00731">
    <property type="entry name" value="CheA_reg"/>
    <property type="match status" value="1"/>
</dbReference>
<dbReference type="CDD" id="cd16916">
    <property type="entry name" value="HATPase_CheA-like"/>
    <property type="match status" value="1"/>
</dbReference>
<keyword evidence="5 11" id="KW-0597">Phosphoprotein</keyword>
<protein>
    <recommendedName>
        <fullName evidence="3">Chemotaxis protein CheA</fullName>
        <ecNumber evidence="2">2.7.13.3</ecNumber>
    </recommendedName>
</protein>
<dbReference type="CDD" id="cd00088">
    <property type="entry name" value="HPT"/>
    <property type="match status" value="1"/>
</dbReference>
<dbReference type="SUPFAM" id="SSF50341">
    <property type="entry name" value="CheW-like"/>
    <property type="match status" value="1"/>
</dbReference>
<dbReference type="InterPro" id="IPR003594">
    <property type="entry name" value="HATPase_dom"/>
</dbReference>
<evidence type="ECO:0000256" key="6">
    <source>
        <dbReference type="ARBA" id="ARBA00022679"/>
    </source>
</evidence>
<dbReference type="InterPro" id="IPR008207">
    <property type="entry name" value="Sig_transdc_His_kin_Hpt_dom"/>
</dbReference>
<evidence type="ECO:0000313" key="15">
    <source>
        <dbReference type="EMBL" id="MFC7372192.1"/>
    </source>
</evidence>
<evidence type="ECO:0000256" key="7">
    <source>
        <dbReference type="ARBA" id="ARBA00022741"/>
    </source>
</evidence>
<dbReference type="InterPro" id="IPR051315">
    <property type="entry name" value="Bact_Chemotaxis_CheA"/>
</dbReference>
<evidence type="ECO:0000256" key="11">
    <source>
        <dbReference type="PROSITE-ProRule" id="PRU00110"/>
    </source>
</evidence>
<keyword evidence="8" id="KW-0418">Kinase</keyword>
<dbReference type="InterPro" id="IPR002545">
    <property type="entry name" value="CheW-lke_dom"/>
</dbReference>
<dbReference type="PRINTS" id="PR00344">
    <property type="entry name" value="BCTRLSENSOR"/>
</dbReference>
<comment type="catalytic activity">
    <reaction evidence="1">
        <text>ATP + protein L-histidine = ADP + protein N-phospho-L-histidine.</text>
        <dbReference type="EC" id="2.7.13.3"/>
    </reaction>
</comment>
<name>A0ABW2NQR9_9BACL</name>
<keyword evidence="6" id="KW-0808">Transferase</keyword>
<dbReference type="InterPro" id="IPR037006">
    <property type="entry name" value="CheA-like_homodim_sf"/>
</dbReference>
<keyword evidence="16" id="KW-1185">Reference proteome</keyword>
<dbReference type="Pfam" id="PF07194">
    <property type="entry name" value="P2"/>
    <property type="match status" value="1"/>
</dbReference>
<dbReference type="Gene3D" id="1.10.287.560">
    <property type="entry name" value="Histidine kinase CheA-like, homodimeric domain"/>
    <property type="match status" value="1"/>
</dbReference>
<evidence type="ECO:0000259" key="12">
    <source>
        <dbReference type="PROSITE" id="PS50109"/>
    </source>
</evidence>
<evidence type="ECO:0000259" key="13">
    <source>
        <dbReference type="PROSITE" id="PS50851"/>
    </source>
</evidence>
<evidence type="ECO:0000256" key="8">
    <source>
        <dbReference type="ARBA" id="ARBA00022777"/>
    </source>
</evidence>
<evidence type="ECO:0000256" key="2">
    <source>
        <dbReference type="ARBA" id="ARBA00012438"/>
    </source>
</evidence>
<dbReference type="SUPFAM" id="SSF55052">
    <property type="entry name" value="CheY-binding domain of CheA"/>
    <property type="match status" value="1"/>
</dbReference>
<comment type="caution">
    <text evidence="15">The sequence shown here is derived from an EMBL/GenBank/DDBJ whole genome shotgun (WGS) entry which is preliminary data.</text>
</comment>
<dbReference type="Pfam" id="PF01584">
    <property type="entry name" value="CheW"/>
    <property type="match status" value="1"/>
</dbReference>
<dbReference type="InterPro" id="IPR035891">
    <property type="entry name" value="CheY-binding_CheA"/>
</dbReference>
<evidence type="ECO:0000256" key="1">
    <source>
        <dbReference type="ARBA" id="ARBA00000085"/>
    </source>
</evidence>
<dbReference type="PANTHER" id="PTHR43395:SF1">
    <property type="entry name" value="CHEMOTAXIS PROTEIN CHEA"/>
    <property type="match status" value="1"/>
</dbReference>
<evidence type="ECO:0000259" key="14">
    <source>
        <dbReference type="PROSITE" id="PS50894"/>
    </source>
</evidence>
<keyword evidence="7" id="KW-0547">Nucleotide-binding</keyword>
<keyword evidence="9" id="KW-0067">ATP-binding</keyword>